<evidence type="ECO:0000313" key="7">
    <source>
        <dbReference type="EMBL" id="SFL89846.1"/>
    </source>
</evidence>
<evidence type="ECO:0000256" key="5">
    <source>
        <dbReference type="ARBA" id="ARBA00023163"/>
    </source>
</evidence>
<dbReference type="FunFam" id="1.10.10.60:FF:000132">
    <property type="entry name" value="AraC family transcriptional regulator"/>
    <property type="match status" value="1"/>
</dbReference>
<feature type="domain" description="HTH araC/xylS-type" evidence="6">
    <location>
        <begin position="155"/>
        <end position="252"/>
    </location>
</feature>
<keyword evidence="3" id="KW-0238">DNA-binding</keyword>
<evidence type="ECO:0000256" key="2">
    <source>
        <dbReference type="ARBA" id="ARBA00023015"/>
    </source>
</evidence>
<keyword evidence="2" id="KW-0805">Transcription regulation</keyword>
<dbReference type="SUPFAM" id="SSF46689">
    <property type="entry name" value="Homeodomain-like"/>
    <property type="match status" value="1"/>
</dbReference>
<dbReference type="InterPro" id="IPR011051">
    <property type="entry name" value="RmlC_Cupin_sf"/>
</dbReference>
<dbReference type="GO" id="GO:0043565">
    <property type="term" value="F:sequence-specific DNA binding"/>
    <property type="evidence" value="ECO:0007669"/>
    <property type="project" value="InterPro"/>
</dbReference>
<evidence type="ECO:0000256" key="1">
    <source>
        <dbReference type="ARBA" id="ARBA00022491"/>
    </source>
</evidence>
<dbReference type="PRINTS" id="PR00032">
    <property type="entry name" value="HTHARAC"/>
</dbReference>
<keyword evidence="8" id="KW-1185">Reference proteome</keyword>
<dbReference type="RefSeq" id="WP_092041711.1">
    <property type="nucleotide sequence ID" value="NZ_FOTK01000013.1"/>
</dbReference>
<reference evidence="8" key="1">
    <citation type="submission" date="2016-10" db="EMBL/GenBank/DDBJ databases">
        <authorList>
            <person name="Varghese N."/>
            <person name="Submissions S."/>
        </authorList>
    </citation>
    <scope>NUCLEOTIDE SEQUENCE [LARGE SCALE GENOMIC DNA]</scope>
    <source>
        <strain evidence="8">BL36</strain>
    </source>
</reference>
<dbReference type="AlphaFoldDB" id="A0A1I4LG71"/>
<dbReference type="InterPro" id="IPR018060">
    <property type="entry name" value="HTH_AraC"/>
</dbReference>
<dbReference type="InterPro" id="IPR020449">
    <property type="entry name" value="Tscrpt_reg_AraC-type_HTH"/>
</dbReference>
<dbReference type="Gene3D" id="2.60.120.10">
    <property type="entry name" value="Jelly Rolls"/>
    <property type="match status" value="1"/>
</dbReference>
<keyword evidence="1" id="KW-0678">Repressor</keyword>
<name>A0A1I4LG71_9HYPH</name>
<dbReference type="Pfam" id="PF02311">
    <property type="entry name" value="AraC_binding"/>
    <property type="match status" value="1"/>
</dbReference>
<gene>
    <name evidence="7" type="ORF">SAMN05192568_1013103</name>
</gene>
<dbReference type="Pfam" id="PF12833">
    <property type="entry name" value="HTH_18"/>
    <property type="match status" value="1"/>
</dbReference>
<dbReference type="Proteomes" id="UP000199048">
    <property type="component" value="Unassembled WGS sequence"/>
</dbReference>
<dbReference type="PANTHER" id="PTHR11019:SF159">
    <property type="entry name" value="TRANSCRIPTIONAL REGULATOR-RELATED"/>
    <property type="match status" value="1"/>
</dbReference>
<dbReference type="SMART" id="SM00342">
    <property type="entry name" value="HTH_ARAC"/>
    <property type="match status" value="1"/>
</dbReference>
<dbReference type="SUPFAM" id="SSF51182">
    <property type="entry name" value="RmlC-like cupins"/>
    <property type="match status" value="1"/>
</dbReference>
<dbReference type="PANTHER" id="PTHR11019">
    <property type="entry name" value="HTH-TYPE TRANSCRIPTIONAL REGULATOR NIMR"/>
    <property type="match status" value="1"/>
</dbReference>
<accession>A0A1I4LG71</accession>
<dbReference type="PROSITE" id="PS01124">
    <property type="entry name" value="HTH_ARAC_FAMILY_2"/>
    <property type="match status" value="1"/>
</dbReference>
<evidence type="ECO:0000313" key="8">
    <source>
        <dbReference type="Proteomes" id="UP000199048"/>
    </source>
</evidence>
<keyword evidence="5" id="KW-0804">Transcription</keyword>
<dbReference type="Gene3D" id="1.10.10.60">
    <property type="entry name" value="Homeodomain-like"/>
    <property type="match status" value="2"/>
</dbReference>
<evidence type="ECO:0000256" key="3">
    <source>
        <dbReference type="ARBA" id="ARBA00023125"/>
    </source>
</evidence>
<protein>
    <submittedName>
        <fullName evidence="7">Transcriptional regulator, AraC family</fullName>
    </submittedName>
</protein>
<dbReference type="CDD" id="cd06124">
    <property type="entry name" value="cupin_NimR-like_N"/>
    <property type="match status" value="1"/>
</dbReference>
<dbReference type="OrthoDB" id="9804543at2"/>
<evidence type="ECO:0000259" key="6">
    <source>
        <dbReference type="PROSITE" id="PS01124"/>
    </source>
</evidence>
<dbReference type="InterPro" id="IPR014710">
    <property type="entry name" value="RmlC-like_jellyroll"/>
</dbReference>
<sequence length="259" mass="27589">MFGPPCFRDPKVVCVGRDYPDGGIVGPHCHARAQLIYATAGVMEIRAAGSLWLVPPQRALWVGAGIDHALRARGRVSLRTLYIADHAVRATLPAVPTSLAVTPLLRELILRAIQGTGEADLDGRRSRLLDVLLDEVTALPHCPLRLALPRDPRLRRACEAVLADPGGRPDMAALARVAGASPRTLARLSERDLGMPFSVWRQQACALAALPILVGGGSVTEAAFALGYDSPSAFASMFRRLIGAAPASYRTRNADPASP</sequence>
<dbReference type="GO" id="GO:0003700">
    <property type="term" value="F:DNA-binding transcription factor activity"/>
    <property type="evidence" value="ECO:0007669"/>
    <property type="project" value="InterPro"/>
</dbReference>
<dbReference type="STRING" id="582667.SAMN05192568_1013103"/>
<dbReference type="InterPro" id="IPR003313">
    <property type="entry name" value="AraC-bd"/>
</dbReference>
<proteinExistence type="predicted"/>
<evidence type="ECO:0000256" key="4">
    <source>
        <dbReference type="ARBA" id="ARBA00023159"/>
    </source>
</evidence>
<dbReference type="EMBL" id="FOTK01000013">
    <property type="protein sequence ID" value="SFL89846.1"/>
    <property type="molecule type" value="Genomic_DNA"/>
</dbReference>
<dbReference type="InterPro" id="IPR009057">
    <property type="entry name" value="Homeodomain-like_sf"/>
</dbReference>
<keyword evidence="4" id="KW-0010">Activator</keyword>
<organism evidence="7 8">
    <name type="scientific">Methylobacterium pseudosasicola</name>
    <dbReference type="NCBI Taxonomy" id="582667"/>
    <lineage>
        <taxon>Bacteria</taxon>
        <taxon>Pseudomonadati</taxon>
        <taxon>Pseudomonadota</taxon>
        <taxon>Alphaproteobacteria</taxon>
        <taxon>Hyphomicrobiales</taxon>
        <taxon>Methylobacteriaceae</taxon>
        <taxon>Methylobacterium</taxon>
    </lineage>
</organism>